<dbReference type="PANTHER" id="PTHR43584:SF9">
    <property type="entry name" value="TRANSFERASE HEXAPEPTIDE REPEAT CONTAINING PROTEIN"/>
    <property type="match status" value="1"/>
</dbReference>
<evidence type="ECO:0008006" key="5">
    <source>
        <dbReference type="Google" id="ProtNLM"/>
    </source>
</evidence>
<evidence type="ECO:0000313" key="4">
    <source>
        <dbReference type="Proteomes" id="UP000230392"/>
    </source>
</evidence>
<dbReference type="InterPro" id="IPR023917">
    <property type="entry name" value="Bifunctiontional_GlmU_bac-type"/>
</dbReference>
<gene>
    <name evidence="3" type="ORF">COX46_03280</name>
</gene>
<dbReference type="PANTHER" id="PTHR43584">
    <property type="entry name" value="NUCLEOTIDYL TRANSFERASE"/>
    <property type="match status" value="1"/>
</dbReference>
<sequence>MFGFPLTIRGNDRKWRKAMKVLIFEDEKAKHLYPLTYLRPVWELRCGISTLLDKFKRTFSNDELYFWTRPEIVPLLKRKYGKPVNEIKILMGKEGLILVNGRWLLGTDGFAIPAKEEQGVCGETVLYGYLASEKIQSDDNLKSLLDKVASLPKKEVPAKLINYPWDLVKYNSETIKEEFKSLGRKGIEGKMAPESVIYGSKEEVWVASGAEVHPMVVLDTHGGPVIIAEGTKVFPFTRIEGPSYIGPDCQIVGGKIREGCSFGPGCRVGGEVEESIIQGHSNKYHDGFLGHAYVGEWVNLGALTTNSDLKNNYSTVTVYGNGTLQDTGEMKIGAFIGDHTKTSIGTILNTGTVIGIMCNVVGVGHLLPKYLPSFAWFL</sequence>
<evidence type="ECO:0000256" key="1">
    <source>
        <dbReference type="ARBA" id="ARBA00022679"/>
    </source>
</evidence>
<reference evidence="3 4" key="1">
    <citation type="submission" date="2017-09" db="EMBL/GenBank/DDBJ databases">
        <title>Depth-based differentiation of microbial function through sediment-hosted aquifers and enrichment of novel symbionts in the deep terrestrial subsurface.</title>
        <authorList>
            <person name="Probst A.J."/>
            <person name="Ladd B."/>
            <person name="Jarett J.K."/>
            <person name="Geller-Mcgrath D.E."/>
            <person name="Sieber C.M."/>
            <person name="Emerson J.B."/>
            <person name="Anantharaman K."/>
            <person name="Thomas B.C."/>
            <person name="Malmstrom R."/>
            <person name="Stieglmeier M."/>
            <person name="Klingl A."/>
            <person name="Woyke T."/>
            <person name="Ryan C.M."/>
            <person name="Banfield J.F."/>
        </authorList>
    </citation>
    <scope>NUCLEOTIDE SEQUENCE [LARGE SCALE GENOMIC DNA]</scope>
    <source>
        <strain evidence="3">CG23_combo_of_CG06-09_8_20_14_all_48_7</strain>
    </source>
</reference>
<dbReference type="InterPro" id="IPR011004">
    <property type="entry name" value="Trimer_LpxA-like_sf"/>
</dbReference>
<comment type="caution">
    <text evidence="3">The sequence shown here is derived from an EMBL/GenBank/DDBJ whole genome shotgun (WGS) entry which is preliminary data.</text>
</comment>
<dbReference type="EMBL" id="PCRF01000160">
    <property type="protein sequence ID" value="PIP16268.1"/>
    <property type="molecule type" value="Genomic_DNA"/>
</dbReference>
<proteinExistence type="predicted"/>
<dbReference type="GO" id="GO:0016746">
    <property type="term" value="F:acyltransferase activity"/>
    <property type="evidence" value="ECO:0007669"/>
    <property type="project" value="UniProtKB-KW"/>
</dbReference>
<accession>A0A2G9YAM1</accession>
<dbReference type="NCBIfam" id="TIGR03991">
    <property type="entry name" value="alt_bact_glmU"/>
    <property type="match status" value="1"/>
</dbReference>
<dbReference type="InterPro" id="IPR050065">
    <property type="entry name" value="GlmU-like"/>
</dbReference>
<dbReference type="Gene3D" id="2.160.10.10">
    <property type="entry name" value="Hexapeptide repeat proteins"/>
    <property type="match status" value="1"/>
</dbReference>
<name>A0A2G9YAM1_9BACT</name>
<evidence type="ECO:0000313" key="3">
    <source>
        <dbReference type="EMBL" id="PIP16268.1"/>
    </source>
</evidence>
<dbReference type="Proteomes" id="UP000230392">
    <property type="component" value="Unassembled WGS sequence"/>
</dbReference>
<evidence type="ECO:0000256" key="2">
    <source>
        <dbReference type="ARBA" id="ARBA00023315"/>
    </source>
</evidence>
<keyword evidence="2" id="KW-0012">Acyltransferase</keyword>
<dbReference type="AlphaFoldDB" id="A0A2G9YAM1"/>
<protein>
    <recommendedName>
        <fullName evidence="5">Glucose-1-phosphate thymidylyltransferase</fullName>
    </recommendedName>
</protein>
<feature type="non-terminal residue" evidence="3">
    <location>
        <position position="378"/>
    </location>
</feature>
<dbReference type="SUPFAM" id="SSF51161">
    <property type="entry name" value="Trimeric LpxA-like enzymes"/>
    <property type="match status" value="1"/>
</dbReference>
<organism evidence="3 4">
    <name type="scientific">bacterium (Candidatus Ratteibacteria) CG23_combo_of_CG06-09_8_20_14_all_48_7</name>
    <dbReference type="NCBI Taxonomy" id="2014292"/>
    <lineage>
        <taxon>Bacteria</taxon>
        <taxon>Candidatus Ratteibacteria</taxon>
    </lineage>
</organism>
<dbReference type="GO" id="GO:0016779">
    <property type="term" value="F:nucleotidyltransferase activity"/>
    <property type="evidence" value="ECO:0007669"/>
    <property type="project" value="UniProtKB-ARBA"/>
</dbReference>
<dbReference type="Pfam" id="PF13562">
    <property type="entry name" value="NTP_transf_4"/>
    <property type="match status" value="1"/>
</dbReference>
<keyword evidence="1" id="KW-0808">Transferase</keyword>